<reference evidence="1" key="1">
    <citation type="journal article" date="2015" name="MBio">
        <title>Eco-Evolutionary Dynamics of Episomes among Ecologically Cohesive Bacterial Populations.</title>
        <authorList>
            <person name="Xue H."/>
            <person name="Cordero O.X."/>
            <person name="Camas F.M."/>
            <person name="Trimble W."/>
            <person name="Meyer F."/>
            <person name="Guglielmini J."/>
            <person name="Rocha E.P."/>
            <person name="Polz M.F."/>
        </authorList>
    </citation>
    <scope>NUCLEOTIDE SEQUENCE</scope>
    <source>
        <strain evidence="1">FF_112</strain>
    </source>
</reference>
<sequence>MPSTALVMPYMYVVVKYAGNDKMSGTFETVATRIGLLESMICTSCLALMSKVGTKSVTRHHPAIALGEWVVMNDNIVSGMLIIATVERMLVIEALLTNMATALSTCLATSPPEKT</sequence>
<proteinExistence type="predicted"/>
<name>A0A0H3ZPI9_9VIBR</name>
<dbReference type="AlphaFoldDB" id="A0A0H3ZPI9"/>
<accession>A0A0H3ZPI9</accession>
<organism evidence="1">
    <name type="scientific">Vibrio tasmaniensis</name>
    <dbReference type="NCBI Taxonomy" id="212663"/>
    <lineage>
        <taxon>Bacteria</taxon>
        <taxon>Pseudomonadati</taxon>
        <taxon>Pseudomonadota</taxon>
        <taxon>Gammaproteobacteria</taxon>
        <taxon>Vibrionales</taxon>
        <taxon>Vibrionaceae</taxon>
        <taxon>Vibrio</taxon>
    </lineage>
</organism>
<protein>
    <submittedName>
        <fullName evidence="1">Uncharacterized protein</fullName>
    </submittedName>
</protein>
<evidence type="ECO:0000313" key="1">
    <source>
        <dbReference type="EMBL" id="AKN35834.1"/>
    </source>
</evidence>
<dbReference type="EMBL" id="KP795454">
    <property type="protein sequence ID" value="AKN35834.1"/>
    <property type="molecule type" value="Genomic_DNA"/>
</dbReference>